<dbReference type="Proteomes" id="UP001595840">
    <property type="component" value="Unassembled WGS sequence"/>
</dbReference>
<sequence length="67" mass="7209">MKIVAVLLCVWFLVACSSDKQVEADRPEGAIPQAQLQALEKAKAVEQTLLDADAARRAKADEATSPE</sequence>
<gene>
    <name evidence="2" type="ORF">ACFOX3_08690</name>
</gene>
<organism evidence="2 3">
    <name type="scientific">Simiduia curdlanivorans</name>
    <dbReference type="NCBI Taxonomy" id="1492769"/>
    <lineage>
        <taxon>Bacteria</taxon>
        <taxon>Pseudomonadati</taxon>
        <taxon>Pseudomonadota</taxon>
        <taxon>Gammaproteobacteria</taxon>
        <taxon>Cellvibrionales</taxon>
        <taxon>Cellvibrionaceae</taxon>
        <taxon>Simiduia</taxon>
    </lineage>
</organism>
<reference evidence="3" key="1">
    <citation type="journal article" date="2019" name="Int. J. Syst. Evol. Microbiol.">
        <title>The Global Catalogue of Microorganisms (GCM) 10K type strain sequencing project: providing services to taxonomists for standard genome sequencing and annotation.</title>
        <authorList>
            <consortium name="The Broad Institute Genomics Platform"/>
            <consortium name="The Broad Institute Genome Sequencing Center for Infectious Disease"/>
            <person name="Wu L."/>
            <person name="Ma J."/>
        </authorList>
    </citation>
    <scope>NUCLEOTIDE SEQUENCE [LARGE SCALE GENOMIC DNA]</scope>
    <source>
        <strain evidence="3">CECT 8570</strain>
    </source>
</reference>
<comment type="caution">
    <text evidence="2">The sequence shown here is derived from an EMBL/GenBank/DDBJ whole genome shotgun (WGS) entry which is preliminary data.</text>
</comment>
<feature type="chain" id="PRO_5047067544" description="Lipoprotein" evidence="1">
    <location>
        <begin position="18"/>
        <end position="67"/>
    </location>
</feature>
<evidence type="ECO:0000313" key="3">
    <source>
        <dbReference type="Proteomes" id="UP001595840"/>
    </source>
</evidence>
<dbReference type="RefSeq" id="WP_290260583.1">
    <property type="nucleotide sequence ID" value="NZ_JAUFQG010000004.1"/>
</dbReference>
<dbReference type="PROSITE" id="PS51257">
    <property type="entry name" value="PROKAR_LIPOPROTEIN"/>
    <property type="match status" value="1"/>
</dbReference>
<accession>A0ABV8V3R9</accession>
<name>A0ABV8V3R9_9GAMM</name>
<evidence type="ECO:0000313" key="2">
    <source>
        <dbReference type="EMBL" id="MFC4362378.1"/>
    </source>
</evidence>
<dbReference type="EMBL" id="JBHSCX010000006">
    <property type="protein sequence ID" value="MFC4362378.1"/>
    <property type="molecule type" value="Genomic_DNA"/>
</dbReference>
<evidence type="ECO:0008006" key="4">
    <source>
        <dbReference type="Google" id="ProtNLM"/>
    </source>
</evidence>
<proteinExistence type="predicted"/>
<protein>
    <recommendedName>
        <fullName evidence="4">Lipoprotein</fullName>
    </recommendedName>
</protein>
<evidence type="ECO:0000256" key="1">
    <source>
        <dbReference type="SAM" id="SignalP"/>
    </source>
</evidence>
<keyword evidence="1" id="KW-0732">Signal</keyword>
<keyword evidence="3" id="KW-1185">Reference proteome</keyword>
<feature type="signal peptide" evidence="1">
    <location>
        <begin position="1"/>
        <end position="17"/>
    </location>
</feature>